<dbReference type="NCBIfam" id="NF002674">
    <property type="entry name" value="PRK02399.1-2"/>
    <property type="match status" value="1"/>
</dbReference>
<feature type="domain" description="UPF0261" evidence="1">
    <location>
        <begin position="4"/>
        <end position="176"/>
    </location>
</feature>
<reference evidence="3 4" key="1">
    <citation type="journal article" date="2016" name="Genome Biol. Evol.">
        <title>Divergent and convergent evolution of fungal pathogenicity.</title>
        <authorList>
            <person name="Shang Y."/>
            <person name="Xiao G."/>
            <person name="Zheng P."/>
            <person name="Cen K."/>
            <person name="Zhan S."/>
            <person name="Wang C."/>
        </authorList>
    </citation>
    <scope>NUCLEOTIDE SEQUENCE [LARGE SCALE GENOMIC DNA]</scope>
    <source>
        <strain evidence="3 4">RCEF 2490</strain>
    </source>
</reference>
<dbReference type="Pfam" id="PF23189">
    <property type="entry name" value="UPF0261_C"/>
    <property type="match status" value="1"/>
</dbReference>
<accession>A0A167WXF9</accession>
<dbReference type="Pfam" id="PF06792">
    <property type="entry name" value="UPF0261"/>
    <property type="match status" value="1"/>
</dbReference>
<dbReference type="InterPro" id="IPR008322">
    <property type="entry name" value="UPF0261"/>
</dbReference>
<organism evidence="3 4">
    <name type="scientific">Moelleriella libera RCEF 2490</name>
    <dbReference type="NCBI Taxonomy" id="1081109"/>
    <lineage>
        <taxon>Eukaryota</taxon>
        <taxon>Fungi</taxon>
        <taxon>Dikarya</taxon>
        <taxon>Ascomycota</taxon>
        <taxon>Pezizomycotina</taxon>
        <taxon>Sordariomycetes</taxon>
        <taxon>Hypocreomycetidae</taxon>
        <taxon>Hypocreales</taxon>
        <taxon>Clavicipitaceae</taxon>
        <taxon>Moelleriella</taxon>
    </lineage>
</organism>
<evidence type="ECO:0000259" key="2">
    <source>
        <dbReference type="Pfam" id="PF23189"/>
    </source>
</evidence>
<feature type="domain" description="UPF0261" evidence="2">
    <location>
        <begin position="193"/>
        <end position="413"/>
    </location>
</feature>
<protein>
    <submittedName>
        <fullName evidence="3">UPF0261 domain-containing protein</fullName>
    </submittedName>
</protein>
<dbReference type="PANTHER" id="PTHR31862:SF1">
    <property type="entry name" value="UPF0261 DOMAIN PROTEIN (AFU_ORTHOLOGUE AFUA_1G10120)"/>
    <property type="match status" value="1"/>
</dbReference>
<comment type="caution">
    <text evidence="3">The sequence shown here is derived from an EMBL/GenBank/DDBJ whole genome shotgun (WGS) entry which is preliminary data.</text>
</comment>
<dbReference type="CDD" id="cd15488">
    <property type="entry name" value="Tm-1-like"/>
    <property type="match status" value="1"/>
</dbReference>
<evidence type="ECO:0000313" key="4">
    <source>
        <dbReference type="Proteomes" id="UP000078544"/>
    </source>
</evidence>
<dbReference type="EMBL" id="AZGY01000025">
    <property type="protein sequence ID" value="KZZ89388.1"/>
    <property type="molecule type" value="Genomic_DNA"/>
</dbReference>
<sequence length="416" mass="44254">MSATVAIIGTCDTKLEELIYLRDEVRKHNKNVGTLLVDVGRHDTKHEAIDIPRSHIVSHYDRELDSAEMSRAEYLKAMSLAASEALRDLHSQGRFSGIVSAGGSCGTSLAAAVMRSLPIGMPKMMVSTMASGDTGPIIGESDIALMYSVVDIAGLNYVLRDVLGNAGASIAGATLSYVERRERSADGSEKSGKKRVAITMFGVTTPGVTAIREYLESRYPVEVLVFHATGHGGRAMERLIRDGKIDAVIDLTTTETCDLIMGGIMSAGPERLDAALSAGIPCIVSLGALDTANFGPKASMPSEYSGRTQVEHNSLTTLVRSSPEDCEAIAQFMGRKLRGAACPHLTQLWLPRGGVSALSEPGGPFHDEEADGMLCDTLRAQLRGTAITVIEDEASINDPAFATRVAQAMVKLMGLS</sequence>
<dbReference type="Proteomes" id="UP000078544">
    <property type="component" value="Unassembled WGS sequence"/>
</dbReference>
<dbReference type="InterPro" id="IPR051353">
    <property type="entry name" value="Tobamovirus_resist_UPF0261"/>
</dbReference>
<dbReference type="PANTHER" id="PTHR31862">
    <property type="entry name" value="UPF0261 DOMAIN PROTEIN (AFU_ORTHOLOGUE AFUA_1G10120)"/>
    <property type="match status" value="1"/>
</dbReference>
<dbReference type="AlphaFoldDB" id="A0A167WXF9"/>
<gene>
    <name evidence="3" type="ORF">AAL_07687</name>
</gene>
<dbReference type="OrthoDB" id="10264588at2759"/>
<evidence type="ECO:0000313" key="3">
    <source>
        <dbReference type="EMBL" id="KZZ89388.1"/>
    </source>
</evidence>
<dbReference type="Gene3D" id="3.40.50.12020">
    <property type="entry name" value="Uncharacterised protein family UPF0261, NN domain"/>
    <property type="match status" value="1"/>
</dbReference>
<dbReference type="InterPro" id="IPR056778">
    <property type="entry name" value="UPF0261_C"/>
</dbReference>
<dbReference type="PIRSF" id="PIRSF033271">
    <property type="entry name" value="UCP033271"/>
    <property type="match status" value="1"/>
</dbReference>
<name>A0A167WXF9_9HYPO</name>
<keyword evidence="4" id="KW-1185">Reference proteome</keyword>
<dbReference type="Gene3D" id="3.40.50.12030">
    <property type="entry name" value="Uncharacterised protein family UPF0261, NC domain"/>
    <property type="match status" value="1"/>
</dbReference>
<proteinExistence type="predicted"/>
<dbReference type="STRING" id="1081109.A0A167WXF9"/>
<dbReference type="InterPro" id="IPR044122">
    <property type="entry name" value="UPF0261_N"/>
</dbReference>
<evidence type="ECO:0000259" key="1">
    <source>
        <dbReference type="Pfam" id="PF06792"/>
    </source>
</evidence>